<name>A0A1B1YSC5_9GAMM</name>
<dbReference type="InterPro" id="IPR035959">
    <property type="entry name" value="RutC-like_sf"/>
</dbReference>
<dbReference type="InParanoid" id="A0A1B1YSC5"/>
<dbReference type="AlphaFoldDB" id="A0A1B1YSC5"/>
<dbReference type="EMBL" id="CP014671">
    <property type="protein sequence ID" value="ANX03625.1"/>
    <property type="molecule type" value="Genomic_DNA"/>
</dbReference>
<dbReference type="STRING" id="1810504.PG2T_05055"/>
<dbReference type="Gene3D" id="3.30.1330.40">
    <property type="entry name" value="RutC-like"/>
    <property type="match status" value="1"/>
</dbReference>
<dbReference type="InterPro" id="IPR049368">
    <property type="entry name" value="FkbO_Hyg5-like_N"/>
</dbReference>
<dbReference type="SUPFAM" id="SSF55298">
    <property type="entry name" value="YjgF-like"/>
    <property type="match status" value="1"/>
</dbReference>
<evidence type="ECO:0000259" key="1">
    <source>
        <dbReference type="Pfam" id="PF21168"/>
    </source>
</evidence>
<dbReference type="OrthoDB" id="1114505at2"/>
<protein>
    <recommendedName>
        <fullName evidence="1">Chorismatase FkbO/Hyg5-like N-terminal domain-containing protein</fullName>
    </recommendedName>
</protein>
<proteinExistence type="predicted"/>
<dbReference type="Proteomes" id="UP000092952">
    <property type="component" value="Chromosome"/>
</dbReference>
<dbReference type="KEGG" id="gbi:PG2T_05055"/>
<sequence length="339" mass="37371">MSINSYVDGCSYWLSHEPDSPGTLDHDVLARIHYGTDLTATQDPRQINVALPQMGGAPVAEVWRSRRSVEHGWADGLGYAHNGEVLFGHVRLDEPELVDLVRATTRAYLRIDLLLRQLGYPYWLRMWNFLGHINHGEGDAERYRQFSQGRHNALALKPGFESRLPAATAIGTQEGGMTVYFLAARDPGAQVENPRQVSAFRYPPTYGPKSPSFSRACLKQWTDARHLFVSGTASVVGHRTLHPGDLLAQLDETHHNLEALLGQAGALEPAAGPFRAAGLKIYVRPGHDHPELLPRVRRLFGDQVPLLCLAGDICRRDLLLEIEGLFTATAHSASAQAAA</sequence>
<reference evidence="3" key="1">
    <citation type="submission" date="2016-03" db="EMBL/GenBank/DDBJ databases">
        <title>Complete genome sequence of Solimmundus cernigliae, representing a novel lineage of polycyclic aromatic hydrocarbon degraders within the Gammaproteobacteria.</title>
        <authorList>
            <person name="Singleton D.R."/>
            <person name="Dickey A.N."/>
            <person name="Scholl E.H."/>
            <person name="Wright F.A."/>
            <person name="Aitken M.D."/>
        </authorList>
    </citation>
    <scope>NUCLEOTIDE SEQUENCE [LARGE SCALE GENOMIC DNA]</scope>
    <source>
        <strain evidence="3">TR3.2</strain>
    </source>
</reference>
<feature type="domain" description="Chorismatase FkbO/Hyg5-like N-terminal" evidence="1">
    <location>
        <begin position="61"/>
        <end position="183"/>
    </location>
</feature>
<dbReference type="Pfam" id="PF21168">
    <property type="entry name" value="FkbO_Hyg5-like_N"/>
    <property type="match status" value="1"/>
</dbReference>
<keyword evidence="3" id="KW-1185">Reference proteome</keyword>
<evidence type="ECO:0000313" key="3">
    <source>
        <dbReference type="Proteomes" id="UP000092952"/>
    </source>
</evidence>
<dbReference type="RefSeq" id="WP_068803158.1">
    <property type="nucleotide sequence ID" value="NZ_CP014671.1"/>
</dbReference>
<accession>A0A1B1YSC5</accession>
<organism evidence="2 3">
    <name type="scientific">Immundisolibacter cernigliae</name>
    <dbReference type="NCBI Taxonomy" id="1810504"/>
    <lineage>
        <taxon>Bacteria</taxon>
        <taxon>Pseudomonadati</taxon>
        <taxon>Pseudomonadota</taxon>
        <taxon>Gammaproteobacteria</taxon>
        <taxon>Immundisolibacterales</taxon>
        <taxon>Immundisolibacteraceae</taxon>
        <taxon>Immundisolibacter</taxon>
    </lineage>
</organism>
<evidence type="ECO:0000313" key="2">
    <source>
        <dbReference type="EMBL" id="ANX03625.1"/>
    </source>
</evidence>
<gene>
    <name evidence="2" type="ORF">PG2T_05055</name>
</gene>
<dbReference type="CDD" id="cd06153">
    <property type="entry name" value="YjgF_YER057c_UK114_like_5"/>
    <property type="match status" value="1"/>
</dbReference>